<gene>
    <name evidence="4" type="ORF">SAMN02745124_00695</name>
</gene>
<reference evidence="4 5" key="1">
    <citation type="submission" date="2016-11" db="EMBL/GenBank/DDBJ databases">
        <authorList>
            <person name="Jaros S."/>
            <person name="Januszkiewicz K."/>
            <person name="Wedrychowicz H."/>
        </authorList>
    </citation>
    <scope>NUCLEOTIDE SEQUENCE [LARGE SCALE GENOMIC DNA]</scope>
    <source>
        <strain evidence="4 5">DSM 9705</strain>
    </source>
</reference>
<evidence type="ECO:0000256" key="2">
    <source>
        <dbReference type="ARBA" id="ARBA00008520"/>
    </source>
</evidence>
<dbReference type="Gene3D" id="3.40.190.10">
    <property type="entry name" value="Periplasmic binding protein-like II"/>
    <property type="match status" value="2"/>
</dbReference>
<dbReference type="PANTHER" id="PTHR43649:SF29">
    <property type="entry name" value="OSMOPROTECTIVE COMPOUNDS-BINDING PROTEIN GGTB"/>
    <property type="match status" value="1"/>
</dbReference>
<dbReference type="PANTHER" id="PTHR43649">
    <property type="entry name" value="ARABINOSE-BINDING PROTEIN-RELATED"/>
    <property type="match status" value="1"/>
</dbReference>
<dbReference type="RefSeq" id="WP_073373441.1">
    <property type="nucleotide sequence ID" value="NZ_FQXS01000003.1"/>
</dbReference>
<dbReference type="EMBL" id="FQXS01000003">
    <property type="protein sequence ID" value="SHH49570.1"/>
    <property type="molecule type" value="Genomic_DNA"/>
</dbReference>
<dbReference type="AlphaFoldDB" id="A0A1M5TFY8"/>
<protein>
    <submittedName>
        <fullName evidence="4">Carbohydrate ABC transporter substrate-binding protein, CUT1 family</fullName>
    </submittedName>
</protein>
<organism evidence="4 5">
    <name type="scientific">Desulfofustis glycolicus DSM 9705</name>
    <dbReference type="NCBI Taxonomy" id="1121409"/>
    <lineage>
        <taxon>Bacteria</taxon>
        <taxon>Pseudomonadati</taxon>
        <taxon>Thermodesulfobacteriota</taxon>
        <taxon>Desulfobulbia</taxon>
        <taxon>Desulfobulbales</taxon>
        <taxon>Desulfocapsaceae</taxon>
        <taxon>Desulfofustis</taxon>
    </lineage>
</organism>
<dbReference type="OrthoDB" id="2509690at2"/>
<dbReference type="STRING" id="1121409.SAMN02745124_00695"/>
<sequence>METRAERYGCFLMICLTLFFISAEVCHGEKQMTLWSINPGTPFCALTDQMTTRFSEETEGVHLKSVHFDNNFYKFKLRTAVENRQAPDLFHNWGASSIQSLVEQGRVIALDPIVDRAKDVLLPVALDPVTFDGRVYGVPYSGLAGVFFWYRKDVFARYHLQPPKTWQEFLRVGEILKKNGIIPIALANKNKWPGSFFYMYLVDRVGGPDLFRNASAGQAGQSFLHPAFIQAGEMLEDLVRRDFFPKGFNRQRDESGNWNSLIISGQAGMYLMGTWFLGVLNELPAEIRDTFDFFVFPEVAGGQGTTRSLIGSPGQDYLSVSADSADPEAAMSFLRDYICSPEYFQALADQGFVPPVRNADDYVTNPLARRVARIFDEAENVQLYWDQILPPVQAEAHKLLVHQLFELQIGPEQVARSHEELIGAAAHR</sequence>
<accession>A0A1M5TFY8</accession>
<evidence type="ECO:0000256" key="3">
    <source>
        <dbReference type="ARBA" id="ARBA00022448"/>
    </source>
</evidence>
<comment type="subcellular location">
    <subcellularLocation>
        <location evidence="1">Periplasm</location>
    </subcellularLocation>
</comment>
<keyword evidence="3" id="KW-0813">Transport</keyword>
<dbReference type="GO" id="GO:0042597">
    <property type="term" value="C:periplasmic space"/>
    <property type="evidence" value="ECO:0007669"/>
    <property type="project" value="UniProtKB-SubCell"/>
</dbReference>
<dbReference type="Proteomes" id="UP000184139">
    <property type="component" value="Unassembled WGS sequence"/>
</dbReference>
<proteinExistence type="inferred from homology"/>
<evidence type="ECO:0000256" key="1">
    <source>
        <dbReference type="ARBA" id="ARBA00004418"/>
    </source>
</evidence>
<evidence type="ECO:0000313" key="5">
    <source>
        <dbReference type="Proteomes" id="UP000184139"/>
    </source>
</evidence>
<keyword evidence="5" id="KW-1185">Reference proteome</keyword>
<dbReference type="Pfam" id="PF01547">
    <property type="entry name" value="SBP_bac_1"/>
    <property type="match status" value="1"/>
</dbReference>
<comment type="similarity">
    <text evidence="2">Belongs to the bacterial solute-binding protein 1 family.</text>
</comment>
<dbReference type="InterPro" id="IPR006059">
    <property type="entry name" value="SBP"/>
</dbReference>
<dbReference type="SUPFAM" id="SSF53850">
    <property type="entry name" value="Periplasmic binding protein-like II"/>
    <property type="match status" value="1"/>
</dbReference>
<dbReference type="InterPro" id="IPR050490">
    <property type="entry name" value="Bact_solute-bd_prot1"/>
</dbReference>
<name>A0A1M5TFY8_9BACT</name>
<evidence type="ECO:0000313" key="4">
    <source>
        <dbReference type="EMBL" id="SHH49570.1"/>
    </source>
</evidence>